<keyword evidence="4" id="KW-1185">Reference proteome</keyword>
<dbReference type="RefSeq" id="WP_304386028.1">
    <property type="nucleotide sequence ID" value="NZ_JAUPBL010000108.1"/>
</dbReference>
<dbReference type="Pfam" id="PF01546">
    <property type="entry name" value="Peptidase_M20"/>
    <property type="match status" value="1"/>
</dbReference>
<dbReference type="CDD" id="cd03886">
    <property type="entry name" value="M20_Acy1"/>
    <property type="match status" value="1"/>
</dbReference>
<organism evidence="3 4">
    <name type="scientific">Brachyspira innocens</name>
    <dbReference type="NCBI Taxonomy" id="13264"/>
    <lineage>
        <taxon>Bacteria</taxon>
        <taxon>Pseudomonadati</taxon>
        <taxon>Spirochaetota</taxon>
        <taxon>Spirochaetia</taxon>
        <taxon>Brachyspirales</taxon>
        <taxon>Brachyspiraceae</taxon>
        <taxon>Brachyspira</taxon>
    </lineage>
</organism>
<comment type="caution">
    <text evidence="3">The sequence shown here is derived from an EMBL/GenBank/DDBJ whole genome shotgun (WGS) entry which is preliminary data.</text>
</comment>
<evidence type="ECO:0000313" key="4">
    <source>
        <dbReference type="Proteomes" id="UP001175147"/>
    </source>
</evidence>
<sequence length="388" mass="42752">MDYKKLNDIIISMRRDLHKIPEVGTELPQTKNYVINKLKELGLSYKESSIDSGLVCDIGNNDDNKNIKNIAAIRADMDALPIEEETGFDYASKNGNMHACGHDAHTACLLGAAYYLSENKSRIKGTVRLVFQAAEEFAVGAHNMLNSGLLDGVNAIVGTHIGTLASNVPSGEFVLKEGALMASNDRIFIKVIGKGSHGAYPHLSVDPILTASQIIQAIYNIKSREILATDPVIISICMVHAGSQYNIIPSEVNIEGTFRTFSEDTRVFITERIKEISHSIASANRAEAEVIIKRRGAPVINNADIYKELDEVCSSLNFKKASHYELSMAGEDFADYLDKIKGAFILFSTATEKNIAHHNSKFEIDESKLHQPSVLMSEWAIKHLELNS</sequence>
<name>A0ABT8Z248_9SPIR</name>
<evidence type="ECO:0000256" key="1">
    <source>
        <dbReference type="ARBA" id="ARBA00022801"/>
    </source>
</evidence>
<evidence type="ECO:0000313" key="3">
    <source>
        <dbReference type="EMBL" id="MDO7021395.1"/>
    </source>
</evidence>
<accession>A0ABT8Z248</accession>
<dbReference type="Gene3D" id="3.30.70.360">
    <property type="match status" value="1"/>
</dbReference>
<dbReference type="InterPro" id="IPR011650">
    <property type="entry name" value="Peptidase_M20_dimer"/>
</dbReference>
<dbReference type="EMBL" id="JAUPBM010000194">
    <property type="protein sequence ID" value="MDO7021395.1"/>
    <property type="molecule type" value="Genomic_DNA"/>
</dbReference>
<dbReference type="SUPFAM" id="SSF55031">
    <property type="entry name" value="Bacterial exopeptidase dimerisation domain"/>
    <property type="match status" value="1"/>
</dbReference>
<dbReference type="PANTHER" id="PTHR11014">
    <property type="entry name" value="PEPTIDASE M20 FAMILY MEMBER"/>
    <property type="match status" value="1"/>
</dbReference>
<dbReference type="NCBIfam" id="TIGR01891">
    <property type="entry name" value="amidohydrolases"/>
    <property type="match status" value="1"/>
</dbReference>
<dbReference type="InterPro" id="IPR002933">
    <property type="entry name" value="Peptidase_M20"/>
</dbReference>
<dbReference type="InterPro" id="IPR036264">
    <property type="entry name" value="Bact_exopeptidase_dim_dom"/>
</dbReference>
<reference evidence="3" key="1">
    <citation type="submission" date="2023-07" db="EMBL/GenBank/DDBJ databases">
        <title>Mucosal microbiota of week-old chicken and adult hens.</title>
        <authorList>
            <person name="Volf J."/>
            <person name="Karasova D."/>
            <person name="Crhanova M."/>
            <person name="Faldynova M."/>
            <person name="Prikrylova H."/>
            <person name="Zeman M."/>
            <person name="Babak V."/>
            <person name="Rajova J."/>
            <person name="Rychlik I."/>
        </authorList>
    </citation>
    <scope>NUCLEOTIDE SEQUENCE</scope>
    <source>
        <strain evidence="3">ET902</strain>
    </source>
</reference>
<dbReference type="PIRSF" id="PIRSF005962">
    <property type="entry name" value="Pept_M20D_amidohydro"/>
    <property type="match status" value="1"/>
</dbReference>
<gene>
    <name evidence="3" type="ORF">Q5M86_11490</name>
</gene>
<proteinExistence type="predicted"/>
<dbReference type="PANTHER" id="PTHR11014:SF63">
    <property type="entry name" value="METALLOPEPTIDASE, PUTATIVE (AFU_ORTHOLOGUE AFUA_6G09600)-RELATED"/>
    <property type="match status" value="1"/>
</dbReference>
<protein>
    <submittedName>
        <fullName evidence="3">M20 family metallopeptidase</fullName>
    </submittedName>
</protein>
<dbReference type="InterPro" id="IPR017439">
    <property type="entry name" value="Amidohydrolase"/>
</dbReference>
<dbReference type="SUPFAM" id="SSF53187">
    <property type="entry name" value="Zn-dependent exopeptidases"/>
    <property type="match status" value="1"/>
</dbReference>
<dbReference type="Gene3D" id="3.40.630.10">
    <property type="entry name" value="Zn peptidases"/>
    <property type="match status" value="1"/>
</dbReference>
<dbReference type="Proteomes" id="UP001175147">
    <property type="component" value="Unassembled WGS sequence"/>
</dbReference>
<feature type="domain" description="Peptidase M20 dimerisation" evidence="2">
    <location>
        <begin position="189"/>
        <end position="278"/>
    </location>
</feature>
<evidence type="ECO:0000259" key="2">
    <source>
        <dbReference type="Pfam" id="PF07687"/>
    </source>
</evidence>
<keyword evidence="1" id="KW-0378">Hydrolase</keyword>
<dbReference type="Pfam" id="PF07687">
    <property type="entry name" value="M20_dimer"/>
    <property type="match status" value="1"/>
</dbReference>